<dbReference type="SUPFAM" id="SSF81321">
    <property type="entry name" value="Family A G protein-coupled receptor-like"/>
    <property type="match status" value="1"/>
</dbReference>
<reference evidence="16" key="1">
    <citation type="submission" date="2025-08" db="UniProtKB">
        <authorList>
            <consortium name="Ensembl"/>
        </authorList>
    </citation>
    <scope>IDENTIFICATION</scope>
</reference>
<keyword evidence="8 13" id="KW-0297">G-protein coupled receptor</keyword>
<comment type="similarity">
    <text evidence="13">Belongs to the G-protein coupled receptor 1 family. Opsin subfamily.</text>
</comment>
<dbReference type="Pfam" id="PF00001">
    <property type="entry name" value="7tm_1"/>
    <property type="match status" value="1"/>
</dbReference>
<feature type="compositionally biased region" description="Polar residues" evidence="14">
    <location>
        <begin position="374"/>
        <end position="388"/>
    </location>
</feature>
<evidence type="ECO:0000256" key="3">
    <source>
        <dbReference type="ARBA" id="ARBA00022606"/>
    </source>
</evidence>
<evidence type="ECO:0000256" key="8">
    <source>
        <dbReference type="ARBA" id="ARBA00023040"/>
    </source>
</evidence>
<keyword evidence="17" id="KW-1185">Reference proteome</keyword>
<evidence type="ECO:0000256" key="14">
    <source>
        <dbReference type="SAM" id="MobiDB-lite"/>
    </source>
</evidence>
<sequence>MPVPAAGGCGTAAGARDPAPCLSPGGRLAAAVCLGTLGSLGFCSNLLVLLLFWRYRALRSPINLLLLNIAVSDLLVCALGTPLGLVAATAAQRGRGLPGVACAWHGFANALCGIVSLISLAVLSYERYCTMTRMTEADTTNYRKTWTGIILSWTYSLVWTAPPLFGWSSYGPEGPGTTCSVNWHSKDINNASYIICLFIFCLVIPFVIIVYSYGKLLCAIRQVSRCLNCIFTVSGISKGTGRTREQRVLIMVVVMVICFLLCWLPYATVALIATFGKPGLITPAASIIPSILAKSSTVYNPIIYIFLNKQRLLHKHQSHGNTGSYRLCPQHCPGRALGWIVRPFMLTLLFLPSSSISLQLPLFIKLISESDTANSSVRSGSKTGSKVSCMQRGGMARAG</sequence>
<comment type="subcellular location">
    <subcellularLocation>
        <location evidence="1 13">Membrane</location>
        <topology evidence="1 13">Multi-pass membrane protein</topology>
    </subcellularLocation>
</comment>
<dbReference type="PRINTS" id="PR00238">
    <property type="entry name" value="OPSIN"/>
</dbReference>
<evidence type="ECO:0000259" key="15">
    <source>
        <dbReference type="PROSITE" id="PS50262"/>
    </source>
</evidence>
<evidence type="ECO:0000256" key="9">
    <source>
        <dbReference type="ARBA" id="ARBA00023136"/>
    </source>
</evidence>
<dbReference type="GO" id="GO:0004930">
    <property type="term" value="F:G protein-coupled receptor activity"/>
    <property type="evidence" value="ECO:0007669"/>
    <property type="project" value="UniProtKB-KW"/>
</dbReference>
<feature type="transmembrane region" description="Helical" evidence="13">
    <location>
        <begin position="28"/>
        <end position="53"/>
    </location>
</feature>
<dbReference type="PROSITE" id="PS50262">
    <property type="entry name" value="G_PROTEIN_RECEP_F1_2"/>
    <property type="match status" value="1"/>
</dbReference>
<dbReference type="InterPro" id="IPR017452">
    <property type="entry name" value="GPCR_Rhodpsn_7TM"/>
</dbReference>
<evidence type="ECO:0000256" key="11">
    <source>
        <dbReference type="ARBA" id="ARBA00023170"/>
    </source>
</evidence>
<dbReference type="Proteomes" id="UP000694419">
    <property type="component" value="Unplaced"/>
</dbReference>
<evidence type="ECO:0000256" key="10">
    <source>
        <dbReference type="ARBA" id="ARBA00023157"/>
    </source>
</evidence>
<evidence type="ECO:0000256" key="6">
    <source>
        <dbReference type="ARBA" id="ARBA00022989"/>
    </source>
</evidence>
<feature type="transmembrane region" description="Helical" evidence="13">
    <location>
        <begin position="103"/>
        <end position="125"/>
    </location>
</feature>
<feature type="transmembrane region" description="Helical" evidence="13">
    <location>
        <begin position="65"/>
        <end position="91"/>
    </location>
</feature>
<dbReference type="GO" id="GO:0007601">
    <property type="term" value="P:visual perception"/>
    <property type="evidence" value="ECO:0007669"/>
    <property type="project" value="InterPro"/>
</dbReference>
<dbReference type="PRINTS" id="PR00237">
    <property type="entry name" value="GPCRRHODOPSN"/>
</dbReference>
<keyword evidence="6 13" id="KW-1133">Transmembrane helix</keyword>
<dbReference type="InterPro" id="IPR000276">
    <property type="entry name" value="GPCR_Rhodpsn"/>
</dbReference>
<dbReference type="GO" id="GO:0016037">
    <property type="term" value="P:light absorption"/>
    <property type="evidence" value="ECO:0007669"/>
    <property type="project" value="UniProtKB-ARBA"/>
</dbReference>
<keyword evidence="5 13" id="KW-0681">Retinal protein</keyword>
<evidence type="ECO:0000256" key="12">
    <source>
        <dbReference type="ARBA" id="ARBA00023224"/>
    </source>
</evidence>
<keyword evidence="11 13" id="KW-0675">Receptor</keyword>
<dbReference type="PANTHER" id="PTHR24240">
    <property type="entry name" value="OPSIN"/>
    <property type="match status" value="1"/>
</dbReference>
<keyword evidence="7 13" id="KW-0157">Chromophore</keyword>
<evidence type="ECO:0000256" key="7">
    <source>
        <dbReference type="ARBA" id="ARBA00022991"/>
    </source>
</evidence>
<keyword evidence="2 13" id="KW-0600">Photoreceptor protein</keyword>
<evidence type="ECO:0000313" key="16">
    <source>
        <dbReference type="Ensembl" id="ENSCPGP00000009444.1"/>
    </source>
</evidence>
<feature type="transmembrane region" description="Helical" evidence="13">
    <location>
        <begin position="248"/>
        <end position="275"/>
    </location>
</feature>
<keyword evidence="3 13" id="KW-0716">Sensory transduction</keyword>
<dbReference type="GO" id="GO:0016020">
    <property type="term" value="C:membrane"/>
    <property type="evidence" value="ECO:0007669"/>
    <property type="project" value="UniProtKB-SubCell"/>
</dbReference>
<evidence type="ECO:0000256" key="5">
    <source>
        <dbReference type="ARBA" id="ARBA00022925"/>
    </source>
</evidence>
<dbReference type="InterPro" id="IPR050125">
    <property type="entry name" value="GPCR_opsins"/>
</dbReference>
<dbReference type="InterPro" id="IPR001760">
    <property type="entry name" value="Opsin"/>
</dbReference>
<reference evidence="16" key="2">
    <citation type="submission" date="2025-09" db="UniProtKB">
        <authorList>
            <consortium name="Ensembl"/>
        </authorList>
    </citation>
    <scope>IDENTIFICATION</scope>
</reference>
<feature type="region of interest" description="Disordered" evidence="14">
    <location>
        <begin position="374"/>
        <end position="399"/>
    </location>
</feature>
<feature type="transmembrane region" description="Helical" evidence="13">
    <location>
        <begin position="191"/>
        <end position="213"/>
    </location>
</feature>
<evidence type="ECO:0000256" key="1">
    <source>
        <dbReference type="ARBA" id="ARBA00004141"/>
    </source>
</evidence>
<dbReference type="GO" id="GO:0007602">
    <property type="term" value="P:phototransduction"/>
    <property type="evidence" value="ECO:0007669"/>
    <property type="project" value="UniProtKB-KW"/>
</dbReference>
<accession>A0A8C3JKR4</accession>
<keyword evidence="4 13" id="KW-0812">Transmembrane</keyword>
<protein>
    <recommendedName>
        <fullName evidence="15">G-protein coupled receptors family 1 profile domain-containing protein</fullName>
    </recommendedName>
</protein>
<dbReference type="Gene3D" id="1.20.1070.10">
    <property type="entry name" value="Rhodopsin 7-helix transmembrane proteins"/>
    <property type="match status" value="1"/>
</dbReference>
<keyword evidence="9 13" id="KW-0472">Membrane</keyword>
<dbReference type="InterPro" id="IPR027430">
    <property type="entry name" value="Retinal_BS"/>
</dbReference>
<proteinExistence type="inferred from homology"/>
<evidence type="ECO:0000256" key="4">
    <source>
        <dbReference type="ARBA" id="ARBA00022692"/>
    </source>
</evidence>
<dbReference type="GO" id="GO:0009881">
    <property type="term" value="F:photoreceptor activity"/>
    <property type="evidence" value="ECO:0007669"/>
    <property type="project" value="UniProtKB-KW"/>
</dbReference>
<dbReference type="AlphaFoldDB" id="A0A8C3JKR4"/>
<feature type="domain" description="G-protein coupled receptors family 1 profile" evidence="15">
    <location>
        <begin position="44"/>
        <end position="304"/>
    </location>
</feature>
<dbReference type="PROSITE" id="PS00237">
    <property type="entry name" value="G_PROTEIN_RECEP_F1_1"/>
    <property type="match status" value="1"/>
</dbReference>
<feature type="transmembrane region" description="Helical" evidence="13">
    <location>
        <begin position="287"/>
        <end position="307"/>
    </location>
</feature>
<dbReference type="PROSITE" id="PS00238">
    <property type="entry name" value="OPSIN"/>
    <property type="match status" value="1"/>
</dbReference>
<feature type="transmembrane region" description="Helical" evidence="13">
    <location>
        <begin position="146"/>
        <end position="165"/>
    </location>
</feature>
<evidence type="ECO:0000313" key="17">
    <source>
        <dbReference type="Proteomes" id="UP000694419"/>
    </source>
</evidence>
<name>A0A8C3JKR4_9CHAR</name>
<organism evidence="16 17">
    <name type="scientific">Calidris pygmaea</name>
    <name type="common">Spoon-billed sandpiper</name>
    <dbReference type="NCBI Taxonomy" id="425635"/>
    <lineage>
        <taxon>Eukaryota</taxon>
        <taxon>Metazoa</taxon>
        <taxon>Chordata</taxon>
        <taxon>Craniata</taxon>
        <taxon>Vertebrata</taxon>
        <taxon>Euteleostomi</taxon>
        <taxon>Archelosauria</taxon>
        <taxon>Archosauria</taxon>
        <taxon>Dinosauria</taxon>
        <taxon>Saurischia</taxon>
        <taxon>Theropoda</taxon>
        <taxon>Coelurosauria</taxon>
        <taxon>Aves</taxon>
        <taxon>Neognathae</taxon>
        <taxon>Neoaves</taxon>
        <taxon>Charadriiformes</taxon>
        <taxon>Scolopacidae</taxon>
        <taxon>Calidris</taxon>
    </lineage>
</organism>
<dbReference type="Ensembl" id="ENSCPGT00000010364.1">
    <property type="protein sequence ID" value="ENSCPGP00000009444.1"/>
    <property type="gene ID" value="ENSCPGG00000006718.1"/>
</dbReference>
<evidence type="ECO:0000256" key="2">
    <source>
        <dbReference type="ARBA" id="ARBA00022543"/>
    </source>
</evidence>
<keyword evidence="10" id="KW-1015">Disulfide bond</keyword>
<keyword evidence="12 13" id="KW-0807">Transducer</keyword>
<dbReference type="FunFam" id="1.20.1070.10:FF:000197">
    <property type="entry name" value="Teleost multiple tissue opsin 2b"/>
    <property type="match status" value="1"/>
</dbReference>
<evidence type="ECO:0000256" key="13">
    <source>
        <dbReference type="RuleBase" id="RU004951"/>
    </source>
</evidence>